<reference evidence="7 8" key="1">
    <citation type="journal article" date="2024" name="Chem. Sci.">
        <title>Discovery of megapolipeptins by genome mining of a Burkholderiales bacteria collection.</title>
        <authorList>
            <person name="Paulo B.S."/>
            <person name="Recchia M.J.J."/>
            <person name="Lee S."/>
            <person name="Fergusson C.H."/>
            <person name="Romanowski S.B."/>
            <person name="Hernandez A."/>
            <person name="Krull N."/>
            <person name="Liu D.Y."/>
            <person name="Cavanagh H."/>
            <person name="Bos A."/>
            <person name="Gray C.A."/>
            <person name="Murphy B.T."/>
            <person name="Linington R.G."/>
            <person name="Eustaquio A.S."/>
        </authorList>
    </citation>
    <scope>NUCLEOTIDE SEQUENCE [LARGE SCALE GENOMIC DNA]</scope>
    <source>
        <strain evidence="7 8">RL17-350-BIC-E</strain>
    </source>
</reference>
<evidence type="ECO:0000313" key="8">
    <source>
        <dbReference type="Proteomes" id="UP001629392"/>
    </source>
</evidence>
<evidence type="ECO:0000256" key="1">
    <source>
        <dbReference type="ARBA" id="ARBA00004651"/>
    </source>
</evidence>
<proteinExistence type="predicted"/>
<feature type="transmembrane region" description="Helical" evidence="6">
    <location>
        <begin position="280"/>
        <end position="302"/>
    </location>
</feature>
<feature type="transmembrane region" description="Helical" evidence="6">
    <location>
        <begin position="154"/>
        <end position="173"/>
    </location>
</feature>
<sequence>MTVLLRSRAIGAAVLLAAAATTLPWWLSGYILGVLTVAFYFGVFAMSWDLLFGFAGEVNFGPTFLIGLGAYSAAILDARWGAPILVCVVAGGLVALVGGLLLAVPALRLRGPYFGLVTLVAVLLLQNAIVIFAGVTGGEIGMMVPDVMSVDARYNYWIALAFLIVCAILLFGLSRSAIGLILQASGQDTIGAQALGFNVTRHKLAAFCISAVFSGVAGAMLVFYQGTASVSTVVDLGVGVQVIIAAVLGGRRTILGAVLGSIFLIVAGEFLRPLGQINTFVVAAVALAVILFFPDGLLGNLLRVREKP</sequence>
<keyword evidence="3 6" id="KW-0812">Transmembrane</keyword>
<protein>
    <submittedName>
        <fullName evidence="7">Branched-chain amino acid ABC transporter permease</fullName>
    </submittedName>
</protein>
<feature type="transmembrane region" description="Helical" evidence="6">
    <location>
        <begin position="30"/>
        <end position="51"/>
    </location>
</feature>
<feature type="transmembrane region" description="Helical" evidence="6">
    <location>
        <begin position="230"/>
        <end position="248"/>
    </location>
</feature>
<comment type="caution">
    <text evidence="7">The sequence shown here is derived from an EMBL/GenBank/DDBJ whole genome shotgun (WGS) entry which is preliminary data.</text>
</comment>
<feature type="transmembrane region" description="Helical" evidence="6">
    <location>
        <begin position="204"/>
        <end position="224"/>
    </location>
</feature>
<evidence type="ECO:0000256" key="6">
    <source>
        <dbReference type="SAM" id="Phobius"/>
    </source>
</evidence>
<dbReference type="Proteomes" id="UP001629392">
    <property type="component" value="Unassembled WGS sequence"/>
</dbReference>
<keyword evidence="8" id="KW-1185">Reference proteome</keyword>
<comment type="subcellular location">
    <subcellularLocation>
        <location evidence="1">Cell membrane</location>
        <topology evidence="1">Multi-pass membrane protein</topology>
    </subcellularLocation>
</comment>
<dbReference type="InterPro" id="IPR043428">
    <property type="entry name" value="LivM-like"/>
</dbReference>
<dbReference type="PANTHER" id="PTHR30482">
    <property type="entry name" value="HIGH-AFFINITY BRANCHED-CHAIN AMINO ACID TRANSPORT SYSTEM PERMEASE"/>
    <property type="match status" value="1"/>
</dbReference>
<keyword evidence="4 6" id="KW-1133">Transmembrane helix</keyword>
<evidence type="ECO:0000256" key="4">
    <source>
        <dbReference type="ARBA" id="ARBA00022989"/>
    </source>
</evidence>
<dbReference type="PANTHER" id="PTHR30482:SF20">
    <property type="entry name" value="HIGH-AFFINITY BRANCHED-CHAIN AMINO ACID TRANSPORT SYSTEM PERMEASE PROTEIN LIVM"/>
    <property type="match status" value="1"/>
</dbReference>
<accession>A0ABW9ES20</accession>
<dbReference type="RefSeq" id="WP_408150612.1">
    <property type="nucleotide sequence ID" value="NZ_JAQQCL010000050.1"/>
</dbReference>
<dbReference type="InterPro" id="IPR001851">
    <property type="entry name" value="ABC_transp_permease"/>
</dbReference>
<dbReference type="EMBL" id="JAQQCL010000050">
    <property type="protein sequence ID" value="MFM0721664.1"/>
    <property type="molecule type" value="Genomic_DNA"/>
</dbReference>
<feature type="transmembrane region" description="Helical" evidence="6">
    <location>
        <begin position="82"/>
        <end position="104"/>
    </location>
</feature>
<feature type="transmembrane region" description="Helical" evidence="6">
    <location>
        <begin position="113"/>
        <end position="134"/>
    </location>
</feature>
<dbReference type="CDD" id="cd06581">
    <property type="entry name" value="TM_PBP1_LivM_like"/>
    <property type="match status" value="1"/>
</dbReference>
<gene>
    <name evidence="7" type="ORF">PQQ73_35830</name>
</gene>
<evidence type="ECO:0000256" key="3">
    <source>
        <dbReference type="ARBA" id="ARBA00022692"/>
    </source>
</evidence>
<feature type="transmembrane region" description="Helical" evidence="6">
    <location>
        <begin position="58"/>
        <end position="76"/>
    </location>
</feature>
<evidence type="ECO:0000256" key="5">
    <source>
        <dbReference type="ARBA" id="ARBA00023136"/>
    </source>
</evidence>
<feature type="transmembrane region" description="Helical" evidence="6">
    <location>
        <begin position="255"/>
        <end position="274"/>
    </location>
</feature>
<organism evidence="7 8">
    <name type="scientific">Paraburkholderia strydomiana</name>
    <dbReference type="NCBI Taxonomy" id="1245417"/>
    <lineage>
        <taxon>Bacteria</taxon>
        <taxon>Pseudomonadati</taxon>
        <taxon>Pseudomonadota</taxon>
        <taxon>Betaproteobacteria</taxon>
        <taxon>Burkholderiales</taxon>
        <taxon>Burkholderiaceae</taxon>
        <taxon>Paraburkholderia</taxon>
    </lineage>
</organism>
<keyword evidence="5 6" id="KW-0472">Membrane</keyword>
<evidence type="ECO:0000256" key="2">
    <source>
        <dbReference type="ARBA" id="ARBA00022475"/>
    </source>
</evidence>
<evidence type="ECO:0000313" key="7">
    <source>
        <dbReference type="EMBL" id="MFM0721664.1"/>
    </source>
</evidence>
<keyword evidence="2" id="KW-1003">Cell membrane</keyword>
<dbReference type="Pfam" id="PF02653">
    <property type="entry name" value="BPD_transp_2"/>
    <property type="match status" value="1"/>
</dbReference>
<name>A0ABW9ES20_9BURK</name>